<feature type="transmembrane region" description="Helical" evidence="1">
    <location>
        <begin position="12"/>
        <end position="29"/>
    </location>
</feature>
<keyword evidence="4" id="KW-1185">Reference proteome</keyword>
<dbReference type="RefSeq" id="WP_189376736.1">
    <property type="nucleotide sequence ID" value="NZ_BNAH01000002.1"/>
</dbReference>
<dbReference type="Pfam" id="PF20029">
    <property type="entry name" value="DUF6436"/>
    <property type="match status" value="1"/>
</dbReference>
<reference evidence="4" key="1">
    <citation type="journal article" date="2019" name="Int. J. Syst. Evol. Microbiol.">
        <title>The Global Catalogue of Microorganisms (GCM) 10K type strain sequencing project: providing services to taxonomists for standard genome sequencing and annotation.</title>
        <authorList>
            <consortium name="The Broad Institute Genomics Platform"/>
            <consortium name="The Broad Institute Genome Sequencing Center for Infectious Disease"/>
            <person name="Wu L."/>
            <person name="Ma J."/>
        </authorList>
    </citation>
    <scope>NUCLEOTIDE SEQUENCE [LARGE SCALE GENOMIC DNA]</scope>
    <source>
        <strain evidence="4">CGMCC 1.15922</strain>
    </source>
</reference>
<organism evidence="3 4">
    <name type="scientific">Thalassotalea profundi</name>
    <dbReference type="NCBI Taxonomy" id="2036687"/>
    <lineage>
        <taxon>Bacteria</taxon>
        <taxon>Pseudomonadati</taxon>
        <taxon>Pseudomonadota</taxon>
        <taxon>Gammaproteobacteria</taxon>
        <taxon>Alteromonadales</taxon>
        <taxon>Colwelliaceae</taxon>
        <taxon>Thalassotalea</taxon>
    </lineage>
</organism>
<keyword evidence="1" id="KW-1133">Transmembrane helix</keyword>
<protein>
    <recommendedName>
        <fullName evidence="2">DUF6436 domain-containing protein</fullName>
    </recommendedName>
</protein>
<evidence type="ECO:0000259" key="2">
    <source>
        <dbReference type="Pfam" id="PF20029"/>
    </source>
</evidence>
<evidence type="ECO:0000313" key="4">
    <source>
        <dbReference type="Proteomes" id="UP000626370"/>
    </source>
</evidence>
<dbReference type="Proteomes" id="UP000626370">
    <property type="component" value="Unassembled WGS sequence"/>
</dbReference>
<proteinExistence type="predicted"/>
<sequence length="173" mass="19607">MKSNITIKRQYLILSLWIIFTILAFSYFINAQLINFDANKKLDNINHNELSTYFSAYIDDKEIGGKQTIIHFSKPNCSCQQYSKQHMKDIDKLAFENDFNIKNIIINKDTIIPSTPSVAIINKIGEVMYFGPYGQGIACSQTSGYAQTILNNHLKGYTANIIIKEAKGCYCAV</sequence>
<accession>A0ABQ3IHI1</accession>
<keyword evidence="1" id="KW-0472">Membrane</keyword>
<name>A0ABQ3IHI1_9GAMM</name>
<evidence type="ECO:0000256" key="1">
    <source>
        <dbReference type="SAM" id="Phobius"/>
    </source>
</evidence>
<feature type="domain" description="DUF6436" evidence="2">
    <location>
        <begin position="63"/>
        <end position="172"/>
    </location>
</feature>
<gene>
    <name evidence="3" type="ORF">GCM10011501_07220</name>
</gene>
<keyword evidence="1" id="KW-0812">Transmembrane</keyword>
<dbReference type="EMBL" id="BNAH01000002">
    <property type="protein sequence ID" value="GHE81546.1"/>
    <property type="molecule type" value="Genomic_DNA"/>
</dbReference>
<dbReference type="InterPro" id="IPR045494">
    <property type="entry name" value="DUF6436"/>
</dbReference>
<evidence type="ECO:0000313" key="3">
    <source>
        <dbReference type="EMBL" id="GHE81546.1"/>
    </source>
</evidence>
<comment type="caution">
    <text evidence="3">The sequence shown here is derived from an EMBL/GenBank/DDBJ whole genome shotgun (WGS) entry which is preliminary data.</text>
</comment>